<dbReference type="AlphaFoldDB" id="A0A6C0FAG2"/>
<accession>A0A6C0FAG2</accession>
<dbReference type="EMBL" id="MN738835">
    <property type="protein sequence ID" value="QHT38856.1"/>
    <property type="molecule type" value="Genomic_DNA"/>
</dbReference>
<protein>
    <submittedName>
        <fullName evidence="1">Uncharacterized protein</fullName>
    </submittedName>
</protein>
<sequence>MASTRFRDDPARVEDQVRQSTFACGYMINAPGNGTKPDYMEDPHIRAQKWGANYMTNSVNLESELMGIRPLNNDCLGKHEYTKYAVDTQRIQYPNNSCLYTEQPRAIAPAWELRGISNTQHGQPTFLNPQENVITPFNTNVSTRILEKDNFNPKSLKTQPCDPNTLLPTRYY</sequence>
<name>A0A6C0FAG2_9ZZZZ</name>
<proteinExistence type="predicted"/>
<evidence type="ECO:0000313" key="1">
    <source>
        <dbReference type="EMBL" id="QHT38856.1"/>
    </source>
</evidence>
<organism evidence="1">
    <name type="scientific">viral metagenome</name>
    <dbReference type="NCBI Taxonomy" id="1070528"/>
    <lineage>
        <taxon>unclassified sequences</taxon>
        <taxon>metagenomes</taxon>
        <taxon>organismal metagenomes</taxon>
    </lineage>
</organism>
<reference evidence="1" key="1">
    <citation type="journal article" date="2020" name="Nature">
        <title>Giant virus diversity and host interactions through global metagenomics.</title>
        <authorList>
            <person name="Schulz F."/>
            <person name="Roux S."/>
            <person name="Paez-Espino D."/>
            <person name="Jungbluth S."/>
            <person name="Walsh D.A."/>
            <person name="Denef V.J."/>
            <person name="McMahon K.D."/>
            <person name="Konstantinidis K.T."/>
            <person name="Eloe-Fadrosh E.A."/>
            <person name="Kyrpides N.C."/>
            <person name="Woyke T."/>
        </authorList>
    </citation>
    <scope>NUCLEOTIDE SEQUENCE</scope>
    <source>
        <strain evidence="1">GVMAG-S-ERX556106-38</strain>
    </source>
</reference>